<dbReference type="InterPro" id="IPR036388">
    <property type="entry name" value="WH-like_DNA-bd_sf"/>
</dbReference>
<organism evidence="5 6">
    <name type="scientific">Nocardiopsis coralli</name>
    <dbReference type="NCBI Taxonomy" id="2772213"/>
    <lineage>
        <taxon>Bacteria</taxon>
        <taxon>Bacillati</taxon>
        <taxon>Actinomycetota</taxon>
        <taxon>Actinomycetes</taxon>
        <taxon>Streptosporangiales</taxon>
        <taxon>Nocardiopsidaceae</taxon>
        <taxon>Nocardiopsis</taxon>
    </lineage>
</organism>
<dbReference type="Pfam" id="PF01022">
    <property type="entry name" value="HTH_5"/>
    <property type="match status" value="1"/>
</dbReference>
<keyword evidence="2" id="KW-0238">DNA-binding</keyword>
<gene>
    <name evidence="5" type="ORF">IDM40_08245</name>
</gene>
<dbReference type="SUPFAM" id="SSF46785">
    <property type="entry name" value="Winged helix' DNA-binding domain"/>
    <property type="match status" value="1"/>
</dbReference>
<dbReference type="InterPro" id="IPR001845">
    <property type="entry name" value="HTH_ArsR_DNA-bd_dom"/>
</dbReference>
<dbReference type="CDD" id="cd00090">
    <property type="entry name" value="HTH_ARSR"/>
    <property type="match status" value="1"/>
</dbReference>
<dbReference type="PANTHER" id="PTHR43132:SF6">
    <property type="entry name" value="HTH-TYPE TRANSCRIPTIONAL REPRESSOR CZRA"/>
    <property type="match status" value="1"/>
</dbReference>
<comment type="caution">
    <text evidence="5">The sequence shown here is derived from an EMBL/GenBank/DDBJ whole genome shotgun (WGS) entry which is preliminary data.</text>
</comment>
<dbReference type="InterPro" id="IPR011991">
    <property type="entry name" value="ArsR-like_HTH"/>
</dbReference>
<dbReference type="SMART" id="SM00418">
    <property type="entry name" value="HTH_ARSR"/>
    <property type="match status" value="1"/>
</dbReference>
<proteinExistence type="predicted"/>
<reference evidence="5 6" key="1">
    <citation type="submission" date="2020-09" db="EMBL/GenBank/DDBJ databases">
        <title>Diversity and distribution of actinomycetes associated with coral in the coast of Hainan.</title>
        <authorList>
            <person name="Li F."/>
        </authorList>
    </citation>
    <scope>NUCLEOTIDE SEQUENCE [LARGE SCALE GENOMIC DNA]</scope>
    <source>
        <strain evidence="5 6">HNM0947</strain>
    </source>
</reference>
<evidence type="ECO:0000313" key="5">
    <source>
        <dbReference type="EMBL" id="MBE2998693.1"/>
    </source>
</evidence>
<keyword evidence="1" id="KW-0805">Transcription regulation</keyword>
<evidence type="ECO:0000313" key="6">
    <source>
        <dbReference type="Proteomes" id="UP000806528"/>
    </source>
</evidence>
<feature type="domain" description="HTH arsR-type" evidence="4">
    <location>
        <begin position="24"/>
        <end position="118"/>
    </location>
</feature>
<evidence type="ECO:0000256" key="3">
    <source>
        <dbReference type="ARBA" id="ARBA00023163"/>
    </source>
</evidence>
<dbReference type="PROSITE" id="PS00846">
    <property type="entry name" value="HTH_ARSR_1"/>
    <property type="match status" value="1"/>
</dbReference>
<dbReference type="Gene3D" id="1.10.10.10">
    <property type="entry name" value="Winged helix-like DNA-binding domain superfamily/Winged helix DNA-binding domain"/>
    <property type="match status" value="1"/>
</dbReference>
<dbReference type="RefSeq" id="WP_193121337.1">
    <property type="nucleotide sequence ID" value="NZ_JADBGI010000006.1"/>
</dbReference>
<dbReference type="PROSITE" id="PS50987">
    <property type="entry name" value="HTH_ARSR_2"/>
    <property type="match status" value="1"/>
</dbReference>
<dbReference type="NCBIfam" id="NF033788">
    <property type="entry name" value="HTH_metalloreg"/>
    <property type="match status" value="1"/>
</dbReference>
<evidence type="ECO:0000259" key="4">
    <source>
        <dbReference type="PROSITE" id="PS50987"/>
    </source>
</evidence>
<dbReference type="PANTHER" id="PTHR43132">
    <property type="entry name" value="ARSENICAL RESISTANCE OPERON REPRESSOR ARSR-RELATED"/>
    <property type="match status" value="1"/>
</dbReference>
<evidence type="ECO:0000256" key="1">
    <source>
        <dbReference type="ARBA" id="ARBA00023015"/>
    </source>
</evidence>
<dbReference type="InterPro" id="IPR051011">
    <property type="entry name" value="Metal_resp_trans_reg"/>
</dbReference>
<keyword evidence="3" id="KW-0804">Transcription</keyword>
<accession>A0ABR9P4C4</accession>
<name>A0ABR9P4C4_9ACTN</name>
<dbReference type="InterPro" id="IPR036390">
    <property type="entry name" value="WH_DNA-bd_sf"/>
</dbReference>
<sequence>MTTDSCDLLCLDLPQAEAVRARVPVDGPAQQAADRARALGDPTRLRIARALQVGEELCVCDLAWVCSSSQNLVSHHVRQLRTAGLAASRRDGKLVMYRLTEPGHRLLSALMPDTETAERG</sequence>
<dbReference type="Proteomes" id="UP000806528">
    <property type="component" value="Unassembled WGS sequence"/>
</dbReference>
<dbReference type="InterPro" id="IPR018334">
    <property type="entry name" value="ArsR_HTH"/>
</dbReference>
<dbReference type="EMBL" id="JADBGI010000006">
    <property type="protein sequence ID" value="MBE2998693.1"/>
    <property type="molecule type" value="Genomic_DNA"/>
</dbReference>
<evidence type="ECO:0000256" key="2">
    <source>
        <dbReference type="ARBA" id="ARBA00023125"/>
    </source>
</evidence>
<dbReference type="PRINTS" id="PR00778">
    <property type="entry name" value="HTHARSR"/>
</dbReference>
<protein>
    <submittedName>
        <fullName evidence="5">Winged helix-turn-helix transcriptional regulator</fullName>
    </submittedName>
</protein>
<keyword evidence="6" id="KW-1185">Reference proteome</keyword>